<evidence type="ECO:0000259" key="12">
    <source>
        <dbReference type="PROSITE" id="PS51719"/>
    </source>
</evidence>
<feature type="domain" description="Septin-type G" evidence="12">
    <location>
        <begin position="106"/>
        <end position="385"/>
    </location>
</feature>
<keyword evidence="5 9" id="KW-0342">GTP-binding</keyword>
<comment type="subcellular location">
    <subcellularLocation>
        <location evidence="1">Cytoplasm</location>
        <location evidence="1">Cell cortex</location>
    </subcellularLocation>
</comment>
<proteinExistence type="inferred from homology"/>
<dbReference type="RefSeq" id="XP_002172528.1">
    <property type="nucleotide sequence ID" value="XM_002172492.2"/>
</dbReference>
<feature type="region of interest" description="Disordered" evidence="11">
    <location>
        <begin position="1"/>
        <end position="76"/>
    </location>
</feature>
<dbReference type="Gene3D" id="3.40.50.300">
    <property type="entry name" value="P-loop containing nucleotide triphosphate hydrolases"/>
    <property type="match status" value="1"/>
</dbReference>
<dbReference type="AlphaFoldDB" id="B6K085"/>
<gene>
    <name evidence="14" type="primary">spn1</name>
    <name evidence="13" type="ORF">SJAG_01277</name>
</gene>
<evidence type="ECO:0000256" key="1">
    <source>
        <dbReference type="ARBA" id="ARBA00004544"/>
    </source>
</evidence>
<dbReference type="OMA" id="RSNPMGS"/>
<name>B6K085_SCHJY</name>
<feature type="compositionally biased region" description="Polar residues" evidence="11">
    <location>
        <begin position="11"/>
        <end position="53"/>
    </location>
</feature>
<dbReference type="SUPFAM" id="SSF52540">
    <property type="entry name" value="P-loop containing nucleoside triphosphate hydrolases"/>
    <property type="match status" value="1"/>
</dbReference>
<dbReference type="FunFam" id="3.40.50.300:FF:000162">
    <property type="entry name" value="septin-7 isoform X1"/>
    <property type="match status" value="1"/>
</dbReference>
<comment type="function">
    <text evidence="7">Plays a role in the cell cycle. Involved in a late stage of septum formation leading to the separation of the daughter cells.</text>
</comment>
<dbReference type="CDD" id="cd01850">
    <property type="entry name" value="CDC_Septin"/>
    <property type="match status" value="1"/>
</dbReference>
<keyword evidence="2" id="KW-0132">Cell division</keyword>
<dbReference type="VEuPathDB" id="FungiDB:SJAG_01277"/>
<dbReference type="PIRSF" id="PIRSF006698">
    <property type="entry name" value="Septin"/>
    <property type="match status" value="1"/>
</dbReference>
<dbReference type="InterPro" id="IPR025662">
    <property type="entry name" value="Sigma_54_int_dom_ATP-bd_1"/>
</dbReference>
<dbReference type="Proteomes" id="UP000001744">
    <property type="component" value="Unassembled WGS sequence"/>
</dbReference>
<comment type="subunit">
    <text evidence="8">Component of the septin complex composed of two copies of each spn1, spn2, spn3 and spn4.</text>
</comment>
<dbReference type="PANTHER" id="PTHR18884">
    <property type="entry name" value="SEPTIN"/>
    <property type="match status" value="1"/>
</dbReference>
<dbReference type="GO" id="GO:0060090">
    <property type="term" value="F:molecular adaptor activity"/>
    <property type="evidence" value="ECO:0000318"/>
    <property type="project" value="GO_Central"/>
</dbReference>
<dbReference type="OrthoDB" id="416553at2759"/>
<dbReference type="GO" id="GO:0032153">
    <property type="term" value="C:cell division site"/>
    <property type="evidence" value="ECO:0000318"/>
    <property type="project" value="GO_Central"/>
</dbReference>
<dbReference type="GO" id="GO:0005525">
    <property type="term" value="F:GTP binding"/>
    <property type="evidence" value="ECO:0007669"/>
    <property type="project" value="UniProtKB-KW"/>
</dbReference>
<evidence type="ECO:0000256" key="2">
    <source>
        <dbReference type="ARBA" id="ARBA00022618"/>
    </source>
</evidence>
<dbReference type="InterPro" id="IPR016491">
    <property type="entry name" value="Septin"/>
</dbReference>
<dbReference type="GO" id="GO:0005940">
    <property type="term" value="C:septin ring"/>
    <property type="evidence" value="ECO:0000318"/>
    <property type="project" value="GO_Central"/>
</dbReference>
<evidence type="ECO:0000256" key="10">
    <source>
        <dbReference type="SAM" id="Coils"/>
    </source>
</evidence>
<evidence type="ECO:0000313" key="15">
    <source>
        <dbReference type="Proteomes" id="UP000001744"/>
    </source>
</evidence>
<dbReference type="GO" id="GO:0061640">
    <property type="term" value="P:cytoskeleton-dependent cytokinesis"/>
    <property type="evidence" value="ECO:0000318"/>
    <property type="project" value="GO_Central"/>
</dbReference>
<dbReference type="PROSITE" id="PS00675">
    <property type="entry name" value="SIGMA54_INTERACT_1"/>
    <property type="match status" value="1"/>
</dbReference>
<evidence type="ECO:0000256" key="7">
    <source>
        <dbReference type="ARBA" id="ARBA00057866"/>
    </source>
</evidence>
<dbReference type="GeneID" id="7052352"/>
<keyword evidence="3 9" id="KW-0547">Nucleotide-binding</keyword>
<dbReference type="PROSITE" id="PS51719">
    <property type="entry name" value="G_SEPTIN"/>
    <property type="match status" value="1"/>
</dbReference>
<dbReference type="EMBL" id="KE651168">
    <property type="protein sequence ID" value="EEB06235.1"/>
    <property type="molecule type" value="Genomic_DNA"/>
</dbReference>
<evidence type="ECO:0000256" key="8">
    <source>
        <dbReference type="ARBA" id="ARBA00061793"/>
    </source>
</evidence>
<dbReference type="GO" id="GO:0008104">
    <property type="term" value="P:intracellular protein localization"/>
    <property type="evidence" value="ECO:0000318"/>
    <property type="project" value="GO_Central"/>
</dbReference>
<dbReference type="GO" id="GO:0000281">
    <property type="term" value="P:mitotic cytokinesis"/>
    <property type="evidence" value="ECO:0007669"/>
    <property type="project" value="EnsemblFungi"/>
</dbReference>
<evidence type="ECO:0000313" key="13">
    <source>
        <dbReference type="EMBL" id="EEB06235.1"/>
    </source>
</evidence>
<keyword evidence="15" id="KW-1185">Reference proteome</keyword>
<keyword evidence="6" id="KW-0131">Cell cycle</keyword>
<dbReference type="GO" id="GO:0036391">
    <property type="term" value="C:medial cortex septin ring"/>
    <property type="evidence" value="ECO:0007669"/>
    <property type="project" value="EnsemblFungi"/>
</dbReference>
<dbReference type="InterPro" id="IPR030379">
    <property type="entry name" value="G_SEPTIN_dom"/>
</dbReference>
<dbReference type="GO" id="GO:0031105">
    <property type="term" value="C:septin complex"/>
    <property type="evidence" value="ECO:0000318"/>
    <property type="project" value="GO_Central"/>
</dbReference>
<dbReference type="GO" id="GO:0120104">
    <property type="term" value="C:mitotic actomyosin contractile ring, proximal layer"/>
    <property type="evidence" value="ECO:0007669"/>
    <property type="project" value="EnsemblFungi"/>
</dbReference>
<evidence type="ECO:0000256" key="6">
    <source>
        <dbReference type="ARBA" id="ARBA00023306"/>
    </source>
</evidence>
<feature type="coiled-coil region" evidence="10">
    <location>
        <begin position="401"/>
        <end position="443"/>
    </location>
</feature>
<sequence>MAEGIAVENAQPASEVSASIRQENMIQETPTKESATSNSTAEYDNASSDSSQFVEAENEPSEPNEEQPVASEEQVEPVPKIIRRRLNGYVGFSSLPNQWHRRCVRKGFSFNVMLLGESGSGKATLVNMLLNQDLYEKCSTPYLDDDAFNEDTNQAPCVNIEKRQTEVVENGVKLRLEVLNVQGFGDYINNGDCWQPVVKEIESRFDDYLDAEKRLPRSAIEDNRIHACIFFIQPTGHCLSQLELETLKTLSDKVNLIPIICKADLMTDEEVNVTKERILREFQKEGIKIFVPPNYETDDDETKAENAEIISRIPFAVVASTDVIERPDGHKVRGRSYPWGIVEVDNEDHSDFCKLRQMLIRTHLEELKEKTHVLYENYRTELLLSRGISQDVTVFREINPNAKLEEEKALHEEKLRNMTKEMKAIFAQKVAEKEERLKQSERELYDRHHEMKMALEAQKTELMERKARLVKGTKATHDHEKPKKRFFK</sequence>
<dbReference type="InterPro" id="IPR027417">
    <property type="entry name" value="P-loop_NTPase"/>
</dbReference>
<accession>B6K085</accession>
<dbReference type="eggNOG" id="KOG2655">
    <property type="taxonomic scope" value="Eukaryota"/>
</dbReference>
<dbReference type="GO" id="GO:0015630">
    <property type="term" value="C:microtubule cytoskeleton"/>
    <property type="evidence" value="ECO:0000318"/>
    <property type="project" value="GO_Central"/>
</dbReference>
<feature type="compositionally biased region" description="Acidic residues" evidence="11">
    <location>
        <begin position="56"/>
        <end position="65"/>
    </location>
</feature>
<protein>
    <submittedName>
        <fullName evidence="13">Septin Spn1</fullName>
    </submittedName>
</protein>
<dbReference type="GO" id="GO:0032151">
    <property type="term" value="C:mitotic septin complex"/>
    <property type="evidence" value="ECO:0007669"/>
    <property type="project" value="EnsemblFungi"/>
</dbReference>
<keyword evidence="4 10" id="KW-0175">Coiled coil</keyword>
<evidence type="ECO:0000256" key="5">
    <source>
        <dbReference type="ARBA" id="ARBA00023134"/>
    </source>
</evidence>
<reference evidence="13 15" key="1">
    <citation type="journal article" date="2011" name="Science">
        <title>Comparative functional genomics of the fission yeasts.</title>
        <authorList>
            <person name="Rhind N."/>
            <person name="Chen Z."/>
            <person name="Yassour M."/>
            <person name="Thompson D.A."/>
            <person name="Haas B.J."/>
            <person name="Habib N."/>
            <person name="Wapinski I."/>
            <person name="Roy S."/>
            <person name="Lin M.F."/>
            <person name="Heiman D.I."/>
            <person name="Young S.K."/>
            <person name="Furuya K."/>
            <person name="Guo Y."/>
            <person name="Pidoux A."/>
            <person name="Chen H.M."/>
            <person name="Robbertse B."/>
            <person name="Goldberg J.M."/>
            <person name="Aoki K."/>
            <person name="Bayne E.H."/>
            <person name="Berlin A.M."/>
            <person name="Desjardins C.A."/>
            <person name="Dobbs E."/>
            <person name="Dukaj L."/>
            <person name="Fan L."/>
            <person name="FitzGerald M.G."/>
            <person name="French C."/>
            <person name="Gujja S."/>
            <person name="Hansen K."/>
            <person name="Keifenheim D."/>
            <person name="Levin J.Z."/>
            <person name="Mosher R.A."/>
            <person name="Mueller C.A."/>
            <person name="Pfiffner J."/>
            <person name="Priest M."/>
            <person name="Russ C."/>
            <person name="Smialowska A."/>
            <person name="Swoboda P."/>
            <person name="Sykes S.M."/>
            <person name="Vaughn M."/>
            <person name="Vengrova S."/>
            <person name="Yoder R."/>
            <person name="Zeng Q."/>
            <person name="Allshire R."/>
            <person name="Baulcombe D."/>
            <person name="Birren B.W."/>
            <person name="Brown W."/>
            <person name="Ekwall K."/>
            <person name="Kellis M."/>
            <person name="Leatherwood J."/>
            <person name="Levin H."/>
            <person name="Margalit H."/>
            <person name="Martienssen R."/>
            <person name="Nieduszynski C.A."/>
            <person name="Spatafora J.W."/>
            <person name="Friedman N."/>
            <person name="Dalgaard J.Z."/>
            <person name="Baumann P."/>
            <person name="Niki H."/>
            <person name="Regev A."/>
            <person name="Nusbaum C."/>
        </authorList>
    </citation>
    <scope>NUCLEOTIDE SEQUENCE [LARGE SCALE GENOMIC DNA]</scope>
    <source>
        <strain evidence="15">yFS275 / FY16936</strain>
    </source>
</reference>
<dbReference type="JaponicusDB" id="SJAG_01277">
    <property type="gene designation" value="spn1"/>
</dbReference>
<dbReference type="GO" id="GO:0003924">
    <property type="term" value="F:GTPase activity"/>
    <property type="evidence" value="ECO:0000318"/>
    <property type="project" value="GO_Central"/>
</dbReference>
<comment type="similarity">
    <text evidence="9">Belongs to the TRAFAC class TrmE-Era-EngA-EngB-Septin-like GTPase superfamily. Septin GTPase family.</text>
</comment>
<evidence type="ECO:0000313" key="14">
    <source>
        <dbReference type="JaponicusDB" id="SJAG_01277"/>
    </source>
</evidence>
<dbReference type="STRING" id="402676.B6K085"/>
<organism evidence="13 15">
    <name type="scientific">Schizosaccharomyces japonicus (strain yFS275 / FY16936)</name>
    <name type="common">Fission yeast</name>
    <dbReference type="NCBI Taxonomy" id="402676"/>
    <lineage>
        <taxon>Eukaryota</taxon>
        <taxon>Fungi</taxon>
        <taxon>Dikarya</taxon>
        <taxon>Ascomycota</taxon>
        <taxon>Taphrinomycotina</taxon>
        <taxon>Schizosaccharomycetes</taxon>
        <taxon>Schizosaccharomycetales</taxon>
        <taxon>Schizosaccharomycetaceae</taxon>
        <taxon>Schizosaccharomyces</taxon>
    </lineage>
</organism>
<dbReference type="HOGENOM" id="CLU_017718_8_0_1"/>
<evidence type="ECO:0000256" key="3">
    <source>
        <dbReference type="ARBA" id="ARBA00022741"/>
    </source>
</evidence>
<dbReference type="Pfam" id="PF00735">
    <property type="entry name" value="Septin"/>
    <property type="match status" value="1"/>
</dbReference>
<evidence type="ECO:0000256" key="11">
    <source>
        <dbReference type="SAM" id="MobiDB-lite"/>
    </source>
</evidence>
<evidence type="ECO:0000256" key="4">
    <source>
        <dbReference type="ARBA" id="ARBA00023054"/>
    </source>
</evidence>
<evidence type="ECO:0000256" key="9">
    <source>
        <dbReference type="RuleBase" id="RU004560"/>
    </source>
</evidence>